<dbReference type="PRINTS" id="PR00081">
    <property type="entry name" value="GDHRDH"/>
</dbReference>
<organism evidence="3 4">
    <name type="scientific">Winogradskya consettensis</name>
    <dbReference type="NCBI Taxonomy" id="113560"/>
    <lineage>
        <taxon>Bacteria</taxon>
        <taxon>Bacillati</taxon>
        <taxon>Actinomycetota</taxon>
        <taxon>Actinomycetes</taxon>
        <taxon>Micromonosporales</taxon>
        <taxon>Micromonosporaceae</taxon>
        <taxon>Winogradskya</taxon>
    </lineage>
</organism>
<evidence type="ECO:0000313" key="4">
    <source>
        <dbReference type="Proteomes" id="UP000680865"/>
    </source>
</evidence>
<dbReference type="SUPFAM" id="SSF51735">
    <property type="entry name" value="NAD(P)-binding Rossmann-fold domains"/>
    <property type="match status" value="1"/>
</dbReference>
<dbReference type="PANTHER" id="PTHR43976">
    <property type="entry name" value="SHORT CHAIN DEHYDROGENASE"/>
    <property type="match status" value="1"/>
</dbReference>
<dbReference type="EMBL" id="BOQP01000051">
    <property type="protein sequence ID" value="GIM82349.1"/>
    <property type="molecule type" value="Genomic_DNA"/>
</dbReference>
<sequence>MTTARSGPFITGASRGFGHVWARAALDRGDRVAATARNPRDLQDLSDAYGDRVLPLTLDVTDRPAVFAAVASAVAAFGGLDVVVNNAGYGLFGMVEEVTEEQARAQMETNFFDRRTGPVRHRLVRRIGCARRAERGLRAGA</sequence>
<comment type="caution">
    <text evidence="3">The sequence shown here is derived from an EMBL/GenBank/DDBJ whole genome shotgun (WGS) entry which is preliminary data.</text>
</comment>
<keyword evidence="4" id="KW-1185">Reference proteome</keyword>
<dbReference type="PANTHER" id="PTHR43976:SF16">
    <property type="entry name" value="SHORT-CHAIN DEHYDROGENASE_REDUCTASE FAMILY PROTEIN"/>
    <property type="match status" value="1"/>
</dbReference>
<evidence type="ECO:0000256" key="1">
    <source>
        <dbReference type="ARBA" id="ARBA00006484"/>
    </source>
</evidence>
<protein>
    <submittedName>
        <fullName evidence="3">Uncharacterized protein</fullName>
    </submittedName>
</protein>
<proteinExistence type="inferred from homology"/>
<dbReference type="InterPro" id="IPR036291">
    <property type="entry name" value="NAD(P)-bd_dom_sf"/>
</dbReference>
<evidence type="ECO:0000313" key="3">
    <source>
        <dbReference type="EMBL" id="GIM82349.1"/>
    </source>
</evidence>
<dbReference type="GO" id="GO:0016491">
    <property type="term" value="F:oxidoreductase activity"/>
    <property type="evidence" value="ECO:0007669"/>
    <property type="project" value="UniProtKB-KW"/>
</dbReference>
<dbReference type="Pfam" id="PF00106">
    <property type="entry name" value="adh_short"/>
    <property type="match status" value="1"/>
</dbReference>
<comment type="similarity">
    <text evidence="1">Belongs to the short-chain dehydrogenases/reductases (SDR) family.</text>
</comment>
<evidence type="ECO:0000256" key="2">
    <source>
        <dbReference type="ARBA" id="ARBA00023002"/>
    </source>
</evidence>
<gene>
    <name evidence="3" type="ORF">Aco04nite_81060</name>
</gene>
<keyword evidence="2" id="KW-0560">Oxidoreductase</keyword>
<accession>A0A919W0U7</accession>
<dbReference type="InterPro" id="IPR002347">
    <property type="entry name" value="SDR_fam"/>
</dbReference>
<dbReference type="Proteomes" id="UP000680865">
    <property type="component" value="Unassembled WGS sequence"/>
</dbReference>
<name>A0A919W0U7_9ACTN</name>
<dbReference type="AlphaFoldDB" id="A0A919W0U7"/>
<reference evidence="3" key="1">
    <citation type="submission" date="2021-03" db="EMBL/GenBank/DDBJ databases">
        <title>Whole genome shotgun sequence of Actinoplanes consettensis NBRC 14913.</title>
        <authorList>
            <person name="Komaki H."/>
            <person name="Tamura T."/>
        </authorList>
    </citation>
    <scope>NUCLEOTIDE SEQUENCE</scope>
    <source>
        <strain evidence="3">NBRC 14913</strain>
    </source>
</reference>
<dbReference type="InterPro" id="IPR051911">
    <property type="entry name" value="SDR_oxidoreductase"/>
</dbReference>
<dbReference type="Gene3D" id="3.40.50.720">
    <property type="entry name" value="NAD(P)-binding Rossmann-like Domain"/>
    <property type="match status" value="1"/>
</dbReference>